<comment type="caution">
    <text evidence="1">The sequence shown here is derived from an EMBL/GenBank/DDBJ whole genome shotgun (WGS) entry which is preliminary data.</text>
</comment>
<proteinExistence type="predicted"/>
<accession>S9UZ77</accession>
<evidence type="ECO:0000313" key="1">
    <source>
        <dbReference type="EMBL" id="EPY15865.1"/>
    </source>
</evidence>
<dbReference type="Proteomes" id="UP000015354">
    <property type="component" value="Unassembled WGS sequence"/>
</dbReference>
<evidence type="ECO:0000313" key="2">
    <source>
        <dbReference type="Proteomes" id="UP000015354"/>
    </source>
</evidence>
<name>S9UZ77_9TRYP</name>
<dbReference type="EMBL" id="ATMH01011691">
    <property type="protein sequence ID" value="EPY15865.1"/>
    <property type="molecule type" value="Genomic_DNA"/>
</dbReference>
<protein>
    <submittedName>
        <fullName evidence="1">Uncharacterized protein</fullName>
    </submittedName>
</protein>
<dbReference type="AlphaFoldDB" id="S9UZ77"/>
<sequence length="96" mass="9831">MATILVLGSATPTSISARVRCCKPPITTQLGAVCDCGARSGAASARAQQAQETRSIARHVPCAAAGDAPLPSNVSPAMSIHPILAVSKKQYIYIQG</sequence>
<reference evidence="1 2" key="1">
    <citation type="journal article" date="2013" name="PLoS ONE">
        <title>Predicting the Proteins of Angomonas deanei, Strigomonas culicis and Their Respective Endosymbionts Reveals New Aspects of the Trypanosomatidae Family.</title>
        <authorList>
            <person name="Motta M.C."/>
            <person name="Martins A.C."/>
            <person name="de Souza S.S."/>
            <person name="Catta-Preta C.M."/>
            <person name="Silva R."/>
            <person name="Klein C.C."/>
            <person name="de Almeida L.G."/>
            <person name="de Lima Cunha O."/>
            <person name="Ciapina L.P."/>
            <person name="Brocchi M."/>
            <person name="Colabardini A.C."/>
            <person name="de Araujo Lima B."/>
            <person name="Machado C.R."/>
            <person name="de Almeida Soares C.M."/>
            <person name="Probst C.M."/>
            <person name="de Menezes C.B."/>
            <person name="Thompson C.E."/>
            <person name="Bartholomeu D.C."/>
            <person name="Gradia D.F."/>
            <person name="Pavoni D.P."/>
            <person name="Grisard E.C."/>
            <person name="Fantinatti-Garboggini F."/>
            <person name="Marchini F.K."/>
            <person name="Rodrigues-Luiz G.F."/>
            <person name="Wagner G."/>
            <person name="Goldman G.H."/>
            <person name="Fietto J.L."/>
            <person name="Elias M.C."/>
            <person name="Goldman M.H."/>
            <person name="Sagot M.F."/>
            <person name="Pereira M."/>
            <person name="Stoco P.H."/>
            <person name="de Mendonca-Neto R.P."/>
            <person name="Teixeira S.M."/>
            <person name="Maciel T.E."/>
            <person name="de Oliveira Mendes T.A."/>
            <person name="Urmenyi T.P."/>
            <person name="de Souza W."/>
            <person name="Schenkman S."/>
            <person name="de Vasconcelos A.T."/>
        </authorList>
    </citation>
    <scope>NUCLEOTIDE SEQUENCE [LARGE SCALE GENOMIC DNA]</scope>
</reference>
<keyword evidence="2" id="KW-1185">Reference proteome</keyword>
<organism evidence="1 2">
    <name type="scientific">Strigomonas culicis</name>
    <dbReference type="NCBI Taxonomy" id="28005"/>
    <lineage>
        <taxon>Eukaryota</taxon>
        <taxon>Discoba</taxon>
        <taxon>Euglenozoa</taxon>
        <taxon>Kinetoplastea</taxon>
        <taxon>Metakinetoplastina</taxon>
        <taxon>Trypanosomatida</taxon>
        <taxon>Trypanosomatidae</taxon>
        <taxon>Strigomonadinae</taxon>
        <taxon>Strigomonas</taxon>
    </lineage>
</organism>
<gene>
    <name evidence="1" type="ORF">STCU_11707</name>
</gene>